<dbReference type="Proteomes" id="UP000233654">
    <property type="component" value="Unassembled WGS sequence"/>
</dbReference>
<evidence type="ECO:0000313" key="11">
    <source>
        <dbReference type="Proteomes" id="UP000233654"/>
    </source>
</evidence>
<feature type="transmembrane region" description="Helical" evidence="8">
    <location>
        <begin position="91"/>
        <end position="108"/>
    </location>
</feature>
<name>A0A2N3G8M1_9ACTN</name>
<comment type="subcellular location">
    <subcellularLocation>
        <location evidence="1">Cell membrane</location>
        <topology evidence="1">Multi-pass membrane protein</topology>
    </subcellularLocation>
</comment>
<keyword evidence="2" id="KW-1003">Cell membrane</keyword>
<keyword evidence="4" id="KW-0808">Transferase</keyword>
<feature type="transmembrane region" description="Helical" evidence="8">
    <location>
        <begin position="250"/>
        <end position="273"/>
    </location>
</feature>
<evidence type="ECO:0000256" key="4">
    <source>
        <dbReference type="ARBA" id="ARBA00022679"/>
    </source>
</evidence>
<dbReference type="GO" id="GO:0016763">
    <property type="term" value="F:pentosyltransferase activity"/>
    <property type="evidence" value="ECO:0007669"/>
    <property type="project" value="TreeGrafter"/>
</dbReference>
<feature type="transmembrane region" description="Helical" evidence="8">
    <location>
        <begin position="437"/>
        <end position="455"/>
    </location>
</feature>
<evidence type="ECO:0000256" key="7">
    <source>
        <dbReference type="ARBA" id="ARBA00023136"/>
    </source>
</evidence>
<evidence type="ECO:0000256" key="5">
    <source>
        <dbReference type="ARBA" id="ARBA00022692"/>
    </source>
</evidence>
<reference evidence="10 11" key="1">
    <citation type="journal article" date="2017" name="ISME J.">
        <title>Potential for microbial H2 and metal transformations associated with novel bacteria and archaea in deep terrestrial subsurface sediments.</title>
        <authorList>
            <person name="Hernsdorf A.W."/>
            <person name="Amano Y."/>
            <person name="Miyakawa K."/>
            <person name="Ise K."/>
            <person name="Suzuki Y."/>
            <person name="Anantharaman K."/>
            <person name="Probst A."/>
            <person name="Burstein D."/>
            <person name="Thomas B.C."/>
            <person name="Banfield J.F."/>
        </authorList>
    </citation>
    <scope>NUCLEOTIDE SEQUENCE [LARGE SCALE GENOMIC DNA]</scope>
    <source>
        <strain evidence="10">HGW-Actinobacteria-3</strain>
    </source>
</reference>
<gene>
    <name evidence="10" type="ORF">CVT63_00140</name>
</gene>
<feature type="transmembrane region" description="Helical" evidence="8">
    <location>
        <begin position="378"/>
        <end position="395"/>
    </location>
</feature>
<feature type="domain" description="Glycosyltransferase RgtA/B/C/D-like" evidence="9">
    <location>
        <begin position="143"/>
        <end position="292"/>
    </location>
</feature>
<accession>A0A2N3G8M1</accession>
<feature type="transmembrane region" description="Helical" evidence="8">
    <location>
        <begin position="193"/>
        <end position="210"/>
    </location>
</feature>
<dbReference type="InterPro" id="IPR038731">
    <property type="entry name" value="RgtA/B/C-like"/>
</dbReference>
<evidence type="ECO:0000256" key="2">
    <source>
        <dbReference type="ARBA" id="ARBA00022475"/>
    </source>
</evidence>
<evidence type="ECO:0000259" key="9">
    <source>
        <dbReference type="Pfam" id="PF13231"/>
    </source>
</evidence>
<proteinExistence type="predicted"/>
<keyword evidence="7 8" id="KW-0472">Membrane</keyword>
<feature type="transmembrane region" description="Helical" evidence="8">
    <location>
        <begin position="350"/>
        <end position="371"/>
    </location>
</feature>
<dbReference type="GO" id="GO:0009103">
    <property type="term" value="P:lipopolysaccharide biosynthetic process"/>
    <property type="evidence" value="ECO:0007669"/>
    <property type="project" value="UniProtKB-ARBA"/>
</dbReference>
<feature type="transmembrane region" description="Helical" evidence="8">
    <location>
        <begin position="401"/>
        <end position="425"/>
    </location>
</feature>
<evidence type="ECO:0000256" key="6">
    <source>
        <dbReference type="ARBA" id="ARBA00022989"/>
    </source>
</evidence>
<evidence type="ECO:0000256" key="3">
    <source>
        <dbReference type="ARBA" id="ARBA00022676"/>
    </source>
</evidence>
<protein>
    <recommendedName>
        <fullName evidence="9">Glycosyltransferase RgtA/B/C/D-like domain-containing protein</fullName>
    </recommendedName>
</protein>
<feature type="transmembrane region" description="Helical" evidence="8">
    <location>
        <begin position="289"/>
        <end position="308"/>
    </location>
</feature>
<dbReference type="PANTHER" id="PTHR33908:SF11">
    <property type="entry name" value="MEMBRANE PROTEIN"/>
    <property type="match status" value="1"/>
</dbReference>
<feature type="transmembrane region" description="Helical" evidence="8">
    <location>
        <begin position="222"/>
        <end position="244"/>
    </location>
</feature>
<dbReference type="GO" id="GO:0005886">
    <property type="term" value="C:plasma membrane"/>
    <property type="evidence" value="ECO:0007669"/>
    <property type="project" value="UniProtKB-SubCell"/>
</dbReference>
<sequence length="592" mass="66074">MRTLTPPSRGTARTTACTITTETRCPPGTSTRDGRAYCLITGTSQTTCGSRLTRVVSERFTPVAPPKTRFSATLENSILEKPISFARRHSTGIALTLIFALYFATRLIDLKSLPIFCDEGVYIRWSQKVLYDHNFFVTLLDGKPPLHQWFVAPFLAVLKSRPLIAGRLASGSAGALTTVGMFLLGRDLKDSKFGAWAALLYVLCPFAIWYDRLALTESLMVAIIVFSIYFAIHAAVSGNLLYLIGTGITAGLALLTKGTALVLFPVVPFAYVLKLPHQKDREKAWPQRGWVFSVAFSLLLGYGIYSLLRLKISFGLLLDTSSTRTLSLSYLLTHPLAVFPRNVGAGFRELFIMLTPVFFVMCFAGLILGLAKKWRPSAFLCIWFIVSFVMVSATSKQPWSRFFLVALPPMLFGAALIATEFAALFRRERKRANVTPMVAIALVVLILAAVIPLGVEMERVITDPAKAWLPSEARTEFIDGWTAGRGIEKTAYYLDKKSQSRKITVYTNHGLFPGFALDIYFYDNPNIEYWVAAPLSQLLEKMRQSAKARPTYCVLNDISELPAQWPLIEIKRFHKGKGKYMFLARYDSGNPR</sequence>
<dbReference type="PANTHER" id="PTHR33908">
    <property type="entry name" value="MANNOSYLTRANSFERASE YKCB-RELATED"/>
    <property type="match status" value="1"/>
</dbReference>
<keyword evidence="5 8" id="KW-0812">Transmembrane</keyword>
<evidence type="ECO:0000256" key="1">
    <source>
        <dbReference type="ARBA" id="ARBA00004651"/>
    </source>
</evidence>
<comment type="caution">
    <text evidence="10">The sequence shown here is derived from an EMBL/GenBank/DDBJ whole genome shotgun (WGS) entry which is preliminary data.</text>
</comment>
<dbReference type="AlphaFoldDB" id="A0A2N3G8M1"/>
<keyword evidence="6 8" id="KW-1133">Transmembrane helix</keyword>
<dbReference type="InterPro" id="IPR050297">
    <property type="entry name" value="LipidA_mod_glycosyltrf_83"/>
</dbReference>
<dbReference type="EMBL" id="PHEX01000001">
    <property type="protein sequence ID" value="PKQ28962.1"/>
    <property type="molecule type" value="Genomic_DNA"/>
</dbReference>
<keyword evidence="3" id="KW-0328">Glycosyltransferase</keyword>
<evidence type="ECO:0000313" key="10">
    <source>
        <dbReference type="EMBL" id="PKQ28962.1"/>
    </source>
</evidence>
<evidence type="ECO:0000256" key="8">
    <source>
        <dbReference type="SAM" id="Phobius"/>
    </source>
</evidence>
<dbReference type="Pfam" id="PF13231">
    <property type="entry name" value="PMT_2"/>
    <property type="match status" value="1"/>
</dbReference>
<organism evidence="10 11">
    <name type="scientific">Candidatus Anoxymicrobium japonicum</name>
    <dbReference type="NCBI Taxonomy" id="2013648"/>
    <lineage>
        <taxon>Bacteria</taxon>
        <taxon>Bacillati</taxon>
        <taxon>Actinomycetota</taxon>
        <taxon>Candidatus Geothermincolia</taxon>
        <taxon>Candidatus Geothermincolales</taxon>
        <taxon>Candidatus Anoxymicrobiaceae</taxon>
        <taxon>Candidatus Anoxymicrobium</taxon>
    </lineage>
</organism>